<dbReference type="EMBL" id="LN483345">
    <property type="protein sequence ID" value="CDZ98383.1"/>
    <property type="molecule type" value="Genomic_DNA"/>
</dbReference>
<keyword evidence="2" id="KW-0732">Signal</keyword>
<feature type="signal peptide" evidence="2">
    <location>
        <begin position="1"/>
        <end position="20"/>
    </location>
</feature>
<evidence type="ECO:0000313" key="3">
    <source>
        <dbReference type="EMBL" id="CDZ98383.1"/>
    </source>
</evidence>
<evidence type="ECO:0008006" key="4">
    <source>
        <dbReference type="Google" id="ProtNLM"/>
    </source>
</evidence>
<protein>
    <recommendedName>
        <fullName evidence="4">Xylosidase/arabinosidase</fullName>
    </recommendedName>
</protein>
<reference evidence="3" key="1">
    <citation type="submission" date="2014-08" db="EMBL/GenBank/DDBJ databases">
        <authorList>
            <person name="Sharma Rahul"/>
            <person name="Thines Marco"/>
        </authorList>
    </citation>
    <scope>NUCLEOTIDE SEQUENCE</scope>
</reference>
<sequence length="478" mass="54458">MVFGVRLRTVIFFLLVQLLAFIYNPMSEESENNTADVDVAVVDRVDASTIQGKFMMGYQGWFFCGGDGAPVDPGHHGWIHWINQPLANDGNVSFDLWPSTRELDDDELYEIPGLTIPADPTDPTSTPRPARLFSSRNPKTVNRHFRWMREFDLPGVFLQRFLGEVNGGGSRMALRDEVTQRVREAAEKEGRVFANMWDLSGVPGDKIEQNIKDDWLHMINDEKILESPSYLHEDGRPVIAIWGMGFADRGLDPDSLIRMIQWLRQSVPTGVWIMAGTPTYWNRAMEDQDPNPDFAKVWKEVDAISPWAVGRFGDLDGADGYHEDKTIRDMEIIQNEDQDRPGGPRDYIPVVFPGFSWKNLHGGPLNEISRQGGRFLYRQLYNTHQSNARCIYGAMFDEYDEATALMPAEVHKSRVPTERPFLSLDADGDTDIPDNWYLRICALSSRALKSGQQLPEEFPRDFLFGKSLREAARTHDEL</sequence>
<feature type="chain" id="PRO_5002522358" description="Xylosidase/arabinosidase" evidence="2">
    <location>
        <begin position="21"/>
        <end position="478"/>
    </location>
</feature>
<dbReference type="CDD" id="cd11576">
    <property type="entry name" value="GH99_GH71_like_2"/>
    <property type="match status" value="1"/>
</dbReference>
<feature type="region of interest" description="Disordered" evidence="1">
    <location>
        <begin position="113"/>
        <end position="135"/>
    </location>
</feature>
<name>A0A0F7SL66_PHARH</name>
<proteinExistence type="predicted"/>
<dbReference type="Gene3D" id="3.20.20.80">
    <property type="entry name" value="Glycosidases"/>
    <property type="match status" value="1"/>
</dbReference>
<evidence type="ECO:0000256" key="1">
    <source>
        <dbReference type="SAM" id="MobiDB-lite"/>
    </source>
</evidence>
<dbReference type="AlphaFoldDB" id="A0A0F7SL66"/>
<evidence type="ECO:0000256" key="2">
    <source>
        <dbReference type="SAM" id="SignalP"/>
    </source>
</evidence>
<accession>A0A0F7SL66</accession>
<organism evidence="3">
    <name type="scientific">Phaffia rhodozyma</name>
    <name type="common">Yeast</name>
    <name type="synonym">Xanthophyllomyces dendrorhous</name>
    <dbReference type="NCBI Taxonomy" id="264483"/>
    <lineage>
        <taxon>Eukaryota</taxon>
        <taxon>Fungi</taxon>
        <taxon>Dikarya</taxon>
        <taxon>Basidiomycota</taxon>
        <taxon>Agaricomycotina</taxon>
        <taxon>Tremellomycetes</taxon>
        <taxon>Cystofilobasidiales</taxon>
        <taxon>Mrakiaceae</taxon>
        <taxon>Phaffia</taxon>
    </lineage>
</organism>